<dbReference type="InterPro" id="IPR002347">
    <property type="entry name" value="SDR_fam"/>
</dbReference>
<dbReference type="InterPro" id="IPR020904">
    <property type="entry name" value="Sc_DH/Rdtase_CS"/>
</dbReference>
<dbReference type="PRINTS" id="PR00081">
    <property type="entry name" value="GDHRDH"/>
</dbReference>
<name>A0A5N5WBC3_STRMB</name>
<dbReference type="Proteomes" id="UP000327000">
    <property type="component" value="Unassembled WGS sequence"/>
</dbReference>
<dbReference type="SUPFAM" id="SSF51735">
    <property type="entry name" value="NAD(P)-binding Rossmann-fold domains"/>
    <property type="match status" value="1"/>
</dbReference>
<sequence length="250" mass="26112">MRINEAVALVTGANRGIGRALVTEFLSRGAVRVHAAARDPRTLEPLVAEAPDRIVPLTLDITDPAAVTAAAEAAPDVTLLVNNAGRHGMGHLLEMDLTDVEAVMRTNWLGTLHVLRAFAPVVERNGGGAVANIVSVGAFAGTPAMGAYPASKAALALLTQAVRVDLAPRGITVHAVFPGPVETDMLRYATGHLKSLGDVPTASAADAARAIADGVEAGDEEIFPDPFARQVQECLRTDPKGVERLLLSRD</sequence>
<dbReference type="AlphaFoldDB" id="A0A5N5WBC3"/>
<evidence type="ECO:0000256" key="3">
    <source>
        <dbReference type="RuleBase" id="RU000363"/>
    </source>
</evidence>
<evidence type="ECO:0000313" key="4">
    <source>
        <dbReference type="EMBL" id="KAB7848559.1"/>
    </source>
</evidence>
<dbReference type="Gene3D" id="3.40.50.720">
    <property type="entry name" value="NAD(P)-binding Rossmann-like Domain"/>
    <property type="match status" value="1"/>
</dbReference>
<gene>
    <name evidence="4" type="ORF">FRZ00_09785</name>
</gene>
<keyword evidence="5" id="KW-1185">Reference proteome</keyword>
<reference evidence="4 5" key="1">
    <citation type="journal article" date="2019" name="Microb. Cell Fact.">
        <title>Exploring novel herbicidin analogues by transcriptional regulator overexpression and MS/MS molecular networking.</title>
        <authorList>
            <person name="Shi Y."/>
            <person name="Gu R."/>
            <person name="Li Y."/>
            <person name="Wang X."/>
            <person name="Ren W."/>
            <person name="Li X."/>
            <person name="Wang L."/>
            <person name="Xie Y."/>
            <person name="Hong B."/>
        </authorList>
    </citation>
    <scope>NUCLEOTIDE SEQUENCE [LARGE SCALE GENOMIC DNA]</scope>
    <source>
        <strain evidence="4 5">US-43</strain>
    </source>
</reference>
<dbReference type="PROSITE" id="PS00061">
    <property type="entry name" value="ADH_SHORT"/>
    <property type="match status" value="1"/>
</dbReference>
<dbReference type="GO" id="GO:0016491">
    <property type="term" value="F:oxidoreductase activity"/>
    <property type="evidence" value="ECO:0007669"/>
    <property type="project" value="UniProtKB-KW"/>
</dbReference>
<evidence type="ECO:0000256" key="1">
    <source>
        <dbReference type="ARBA" id="ARBA00006484"/>
    </source>
</evidence>
<dbReference type="OrthoDB" id="3212478at2"/>
<accession>A0A5N5WBC3</accession>
<dbReference type="RefSeq" id="WP_152263122.1">
    <property type="nucleotide sequence ID" value="NZ_VOKX01000014.1"/>
</dbReference>
<dbReference type="InterPro" id="IPR036291">
    <property type="entry name" value="NAD(P)-bd_dom_sf"/>
</dbReference>
<comment type="similarity">
    <text evidence="1 3">Belongs to the short-chain dehydrogenases/reductases (SDR) family.</text>
</comment>
<dbReference type="PANTHER" id="PTHR44196">
    <property type="entry name" value="DEHYDROGENASE/REDUCTASE SDR FAMILY MEMBER 7B"/>
    <property type="match status" value="1"/>
</dbReference>
<dbReference type="Pfam" id="PF00106">
    <property type="entry name" value="adh_short"/>
    <property type="match status" value="1"/>
</dbReference>
<evidence type="ECO:0000313" key="5">
    <source>
        <dbReference type="Proteomes" id="UP000327000"/>
    </source>
</evidence>
<dbReference type="EMBL" id="VOKX01000014">
    <property type="protein sequence ID" value="KAB7848559.1"/>
    <property type="molecule type" value="Genomic_DNA"/>
</dbReference>
<proteinExistence type="inferred from homology"/>
<comment type="caution">
    <text evidence="4">The sequence shown here is derived from an EMBL/GenBank/DDBJ whole genome shotgun (WGS) entry which is preliminary data.</text>
</comment>
<protein>
    <submittedName>
        <fullName evidence="4">SDR family NAD(P)-dependent oxidoreductase</fullName>
    </submittedName>
</protein>
<evidence type="ECO:0000256" key="2">
    <source>
        <dbReference type="ARBA" id="ARBA00023002"/>
    </source>
</evidence>
<dbReference type="GO" id="GO:0016020">
    <property type="term" value="C:membrane"/>
    <property type="evidence" value="ECO:0007669"/>
    <property type="project" value="TreeGrafter"/>
</dbReference>
<dbReference type="PANTHER" id="PTHR44196:SF1">
    <property type="entry name" value="DEHYDROGENASE_REDUCTASE SDR FAMILY MEMBER 7B"/>
    <property type="match status" value="1"/>
</dbReference>
<dbReference type="PRINTS" id="PR00080">
    <property type="entry name" value="SDRFAMILY"/>
</dbReference>
<keyword evidence="2" id="KW-0560">Oxidoreductase</keyword>
<organism evidence="4 5">
    <name type="scientific">Streptomyces mobaraensis</name>
    <name type="common">Streptoverticillium mobaraense</name>
    <dbReference type="NCBI Taxonomy" id="35621"/>
    <lineage>
        <taxon>Bacteria</taxon>
        <taxon>Bacillati</taxon>
        <taxon>Actinomycetota</taxon>
        <taxon>Actinomycetes</taxon>
        <taxon>Kitasatosporales</taxon>
        <taxon>Streptomycetaceae</taxon>
        <taxon>Streptomyces</taxon>
    </lineage>
</organism>